<evidence type="ECO:0000256" key="8">
    <source>
        <dbReference type="NCBIfam" id="TIGR01224"/>
    </source>
</evidence>
<proteinExistence type="inferred from homology"/>
<dbReference type="Pfam" id="PF01979">
    <property type="entry name" value="Amidohydro_1"/>
    <property type="match status" value="1"/>
</dbReference>
<keyword evidence="4 10" id="KW-0378">Hydrolase</keyword>
<keyword evidence="3" id="KW-0479">Metal-binding</keyword>
<dbReference type="GO" id="GO:0005737">
    <property type="term" value="C:cytoplasm"/>
    <property type="evidence" value="ECO:0007669"/>
    <property type="project" value="UniProtKB-UniRule"/>
</dbReference>
<dbReference type="NCBIfam" id="TIGR01224">
    <property type="entry name" value="hutI"/>
    <property type="match status" value="1"/>
</dbReference>
<dbReference type="AlphaFoldDB" id="A0A941ID96"/>
<keyword evidence="5" id="KW-0369">Histidine metabolism</keyword>
<dbReference type="PANTHER" id="PTHR42752:SF1">
    <property type="entry name" value="IMIDAZOLONEPROPIONASE-RELATED"/>
    <property type="match status" value="1"/>
</dbReference>
<dbReference type="SUPFAM" id="SSF51338">
    <property type="entry name" value="Composite domain of metallo-dependent hydrolases"/>
    <property type="match status" value="1"/>
</dbReference>
<evidence type="ECO:0000313" key="10">
    <source>
        <dbReference type="EMBL" id="MBR7798182.1"/>
    </source>
</evidence>
<dbReference type="GO" id="GO:0050480">
    <property type="term" value="F:imidazolonepropionase activity"/>
    <property type="evidence" value="ECO:0007669"/>
    <property type="project" value="UniProtKB-UniRule"/>
</dbReference>
<dbReference type="FunFam" id="3.20.20.140:FF:000007">
    <property type="entry name" value="Imidazolonepropionase"/>
    <property type="match status" value="1"/>
</dbReference>
<evidence type="ECO:0000256" key="7">
    <source>
        <dbReference type="ARBA" id="ARBA00023004"/>
    </source>
</evidence>
<comment type="pathway">
    <text evidence="1">Amino-acid degradation.</text>
</comment>
<sequence>MSDILFIKHAAQLLTISGNTDKPAKTDAMRELNSIEDGGLLAKDGEIIAIGTTEKIQAKYADEIAQAKQIDASNKVVSPGLIDPHTHLVHAGTRENEYAMRLKGKSYMDIMHAGGGIHATTRATQQANYDQLYHESKLRLDTFLTNGVTTVEAKSGYGLTTEHEIKQLEVAKQLNKDHVMDVVSTFMGAHAVPVAEKENPDIFVDRVISEMIPEVAKRNLATFNDVFCERGVFTPEQSRRILEAGKEYGLIPKIHADEIESYGGAELAAAVGAISADHLLKASDVGIRQMAEQDVIGVLLPGTAFFLMAEFAQARKMIDQGLAVALSTDANPGSSPTLSLQFIMNLGCLKMGMTPEEVITATTINAAHAIGCADKIGSLEIGKQADITIFNVPNYLMLSYQYGMNHVDTVIKKGKVVVEQENLSTCNRHVSSVISVAQKILKIVKCAKLEYLSKIYQLITVQKFSFLNIGFIEP</sequence>
<dbReference type="EMBL" id="JAGSOT010000094">
    <property type="protein sequence ID" value="MBR7798182.1"/>
    <property type="molecule type" value="Genomic_DNA"/>
</dbReference>
<comment type="caution">
    <text evidence="10">The sequence shown here is derived from an EMBL/GenBank/DDBJ whole genome shotgun (WGS) entry which is preliminary data.</text>
</comment>
<dbReference type="InterPro" id="IPR006680">
    <property type="entry name" value="Amidohydro-rel"/>
</dbReference>
<evidence type="ECO:0000256" key="2">
    <source>
        <dbReference type="ARBA" id="ARBA00012864"/>
    </source>
</evidence>
<evidence type="ECO:0000313" key="11">
    <source>
        <dbReference type="Proteomes" id="UP000675284"/>
    </source>
</evidence>
<evidence type="ECO:0000256" key="4">
    <source>
        <dbReference type="ARBA" id="ARBA00022801"/>
    </source>
</evidence>
<dbReference type="InterPro" id="IPR032466">
    <property type="entry name" value="Metal_Hydrolase"/>
</dbReference>
<dbReference type="GO" id="GO:0046872">
    <property type="term" value="F:metal ion binding"/>
    <property type="evidence" value="ECO:0007669"/>
    <property type="project" value="UniProtKB-KW"/>
</dbReference>
<dbReference type="Gene3D" id="2.30.40.10">
    <property type="entry name" value="Urease, subunit C, domain 1"/>
    <property type="match status" value="1"/>
</dbReference>
<evidence type="ECO:0000259" key="9">
    <source>
        <dbReference type="Pfam" id="PF01979"/>
    </source>
</evidence>
<feature type="domain" description="Amidohydrolase-related" evidence="9">
    <location>
        <begin position="76"/>
        <end position="417"/>
    </location>
</feature>
<evidence type="ECO:0000256" key="6">
    <source>
        <dbReference type="ARBA" id="ARBA00022833"/>
    </source>
</evidence>
<accession>A0A941ID96</accession>
<dbReference type="InterPro" id="IPR005920">
    <property type="entry name" value="HutI"/>
</dbReference>
<dbReference type="PANTHER" id="PTHR42752">
    <property type="entry name" value="IMIDAZOLONEPROPIONASE"/>
    <property type="match status" value="1"/>
</dbReference>
<name>A0A941ID96_9BACI</name>
<evidence type="ECO:0000256" key="5">
    <source>
        <dbReference type="ARBA" id="ARBA00022808"/>
    </source>
</evidence>
<feature type="non-terminal residue" evidence="10">
    <location>
        <position position="474"/>
    </location>
</feature>
<dbReference type="Gene3D" id="3.20.20.140">
    <property type="entry name" value="Metal-dependent hydrolases"/>
    <property type="match status" value="1"/>
</dbReference>
<dbReference type="HAMAP" id="MF_00372">
    <property type="entry name" value="HutI"/>
    <property type="match status" value="1"/>
</dbReference>
<protein>
    <recommendedName>
        <fullName evidence="2 8">Imidazolonepropionase</fullName>
        <ecNumber evidence="2 8">3.5.2.7</ecNumber>
    </recommendedName>
</protein>
<dbReference type="SUPFAM" id="SSF51556">
    <property type="entry name" value="Metallo-dependent hydrolases"/>
    <property type="match status" value="1"/>
</dbReference>
<dbReference type="EC" id="3.5.2.7" evidence="2 8"/>
<reference evidence="10" key="1">
    <citation type="submission" date="2021-04" db="EMBL/GenBank/DDBJ databases">
        <title>Isolation and polyphasic classification of algal microorganism.</title>
        <authorList>
            <person name="Wang S."/>
        </authorList>
    </citation>
    <scope>NUCLEOTIDE SEQUENCE</scope>
    <source>
        <strain evidence="10">720a</strain>
    </source>
</reference>
<dbReference type="InterPro" id="IPR011059">
    <property type="entry name" value="Metal-dep_hydrolase_composite"/>
</dbReference>
<keyword evidence="7" id="KW-0408">Iron</keyword>
<evidence type="ECO:0000256" key="1">
    <source>
        <dbReference type="ARBA" id="ARBA00005023"/>
    </source>
</evidence>
<dbReference type="CDD" id="cd01296">
    <property type="entry name" value="Imidazolone-5PH"/>
    <property type="match status" value="1"/>
</dbReference>
<gene>
    <name evidence="10" type="ORF">KCX74_19380</name>
</gene>
<dbReference type="Proteomes" id="UP000675284">
    <property type="component" value="Unassembled WGS sequence"/>
</dbReference>
<organism evidence="10 11">
    <name type="scientific">Virgibacillus salarius</name>
    <dbReference type="NCBI Taxonomy" id="447199"/>
    <lineage>
        <taxon>Bacteria</taxon>
        <taxon>Bacillati</taxon>
        <taxon>Bacillota</taxon>
        <taxon>Bacilli</taxon>
        <taxon>Bacillales</taxon>
        <taxon>Bacillaceae</taxon>
        <taxon>Virgibacillus</taxon>
    </lineage>
</organism>
<evidence type="ECO:0000256" key="3">
    <source>
        <dbReference type="ARBA" id="ARBA00022723"/>
    </source>
</evidence>
<keyword evidence="6" id="KW-0862">Zinc</keyword>
<keyword evidence="11" id="KW-1185">Reference proteome</keyword>
<dbReference type="GO" id="GO:0019556">
    <property type="term" value="P:L-histidine catabolic process to glutamate and formamide"/>
    <property type="evidence" value="ECO:0007669"/>
    <property type="project" value="UniProtKB-UniRule"/>
</dbReference>